<evidence type="ECO:0000313" key="4">
    <source>
        <dbReference type="EMBL" id="PAE89469.1"/>
    </source>
</evidence>
<feature type="coiled-coil region" evidence="1">
    <location>
        <begin position="285"/>
        <end position="334"/>
    </location>
</feature>
<dbReference type="OMA" id="YQFVIAS"/>
<name>A0A268P1V8_SHOCL</name>
<reference evidence="4 5" key="1">
    <citation type="submission" date="2017-07" db="EMBL/GenBank/DDBJ databases">
        <title>Isolation and whole genome analysis of endospore-forming bacteria from heroin.</title>
        <authorList>
            <person name="Kalinowski J."/>
            <person name="Ahrens B."/>
            <person name="Al-Dilaimi A."/>
            <person name="Winkler A."/>
            <person name="Wibberg D."/>
            <person name="Schleenbecker U."/>
            <person name="Ruckert C."/>
            <person name="Wolfel R."/>
            <person name="Grass G."/>
        </authorList>
    </citation>
    <scope>NUCLEOTIDE SEQUENCE [LARGE SCALE GENOMIC DNA]</scope>
    <source>
        <strain evidence="4 5">7539</strain>
    </source>
</reference>
<keyword evidence="3" id="KW-0472">Membrane</keyword>
<feature type="region of interest" description="Disordered" evidence="2">
    <location>
        <begin position="1"/>
        <end position="105"/>
    </location>
</feature>
<dbReference type="Proteomes" id="UP000216207">
    <property type="component" value="Unassembled WGS sequence"/>
</dbReference>
<evidence type="ECO:0000256" key="2">
    <source>
        <dbReference type="SAM" id="MobiDB-lite"/>
    </source>
</evidence>
<dbReference type="RefSeq" id="WP_011247461.1">
    <property type="nucleotide sequence ID" value="NZ_BOQQ01000002.1"/>
</dbReference>
<keyword evidence="1" id="KW-0175">Coiled coil</keyword>
<feature type="transmembrane region" description="Helical" evidence="3">
    <location>
        <begin position="112"/>
        <end position="139"/>
    </location>
</feature>
<keyword evidence="3" id="KW-0812">Transmembrane</keyword>
<accession>A0A268P1V8</accession>
<keyword evidence="3" id="KW-1133">Transmembrane helix</keyword>
<protein>
    <recommendedName>
        <fullName evidence="6">SPOR domain-containing protein</fullName>
    </recommendedName>
</protein>
<dbReference type="AlphaFoldDB" id="A0A268P1V8"/>
<evidence type="ECO:0000256" key="3">
    <source>
        <dbReference type="SAM" id="Phobius"/>
    </source>
</evidence>
<evidence type="ECO:0000256" key="1">
    <source>
        <dbReference type="SAM" id="Coils"/>
    </source>
</evidence>
<dbReference type="EMBL" id="NPCC01000008">
    <property type="protein sequence ID" value="PAE89469.1"/>
    <property type="molecule type" value="Genomic_DNA"/>
</dbReference>
<organism evidence="4 5">
    <name type="scientific">Shouchella clausii</name>
    <name type="common">Alkalihalobacillus clausii</name>
    <dbReference type="NCBI Taxonomy" id="79880"/>
    <lineage>
        <taxon>Bacteria</taxon>
        <taxon>Bacillati</taxon>
        <taxon>Bacillota</taxon>
        <taxon>Bacilli</taxon>
        <taxon>Bacillales</taxon>
        <taxon>Bacillaceae</taxon>
        <taxon>Shouchella</taxon>
    </lineage>
</organism>
<feature type="compositionally biased region" description="Basic and acidic residues" evidence="2">
    <location>
        <begin position="62"/>
        <end position="91"/>
    </location>
</feature>
<proteinExistence type="predicted"/>
<comment type="caution">
    <text evidence="4">The sequence shown here is derived from an EMBL/GenBank/DDBJ whole genome shotgun (WGS) entry which is preliminary data.</text>
</comment>
<evidence type="ECO:0008006" key="6">
    <source>
        <dbReference type="Google" id="ProtNLM"/>
    </source>
</evidence>
<gene>
    <name evidence="4" type="ORF">CHH72_07475</name>
</gene>
<evidence type="ECO:0000313" key="5">
    <source>
        <dbReference type="Proteomes" id="UP000216207"/>
    </source>
</evidence>
<sequence length="363" mass="39586">MENNKKTMSFRFDHNEPLPPKKTPAKTSEQEESPPLEVLTWDGTPFQKPEETINESSSEDEFLPKPDKVIDLNRKREERGQEERFWDDGNRSKSPKLPPKKRKRPTNWTAKAFPWNIVAAVVSAIVVGVGLGAVLYQFVIASPAQDQTPQAVSVAASGQVAFPTMQVDVVQGAAFDEPGQAEQVIQSTKAKGLPATLIGQEEPWFMFVGVAGDRSRAEELGTLVSNAGQEVYVKTYTVEGGVPEAGGEAAAAWFTDAYSLYSALADLSSSQLLATDNSPLNQEQLQQLNTAVAELRSNRDGAFSELGEEAKPFALAMSDALSEATANLESYQENVEEPLLWATQQALLQALSDYENAIAAIKH</sequence>